<dbReference type="Proteomes" id="UP001499854">
    <property type="component" value="Unassembled WGS sequence"/>
</dbReference>
<reference evidence="2 3" key="1">
    <citation type="journal article" date="2019" name="Int. J. Syst. Evol. Microbiol.">
        <title>The Global Catalogue of Microorganisms (GCM) 10K type strain sequencing project: providing services to taxonomists for standard genome sequencing and annotation.</title>
        <authorList>
            <consortium name="The Broad Institute Genomics Platform"/>
            <consortium name="The Broad Institute Genome Sequencing Center for Infectious Disease"/>
            <person name="Wu L."/>
            <person name="Ma J."/>
        </authorList>
    </citation>
    <scope>NUCLEOTIDE SEQUENCE [LARGE SCALE GENOMIC DNA]</scope>
    <source>
        <strain evidence="2 3">JCM 16013</strain>
    </source>
</reference>
<dbReference type="Gene3D" id="3.10.290.30">
    <property type="entry name" value="MM3350-like"/>
    <property type="match status" value="1"/>
</dbReference>
<evidence type="ECO:0000313" key="2">
    <source>
        <dbReference type="EMBL" id="GAA1969196.1"/>
    </source>
</evidence>
<dbReference type="InterPro" id="IPR012912">
    <property type="entry name" value="Plasmid_pRiA4b_Orf3-like"/>
</dbReference>
<dbReference type="Pfam" id="PF07929">
    <property type="entry name" value="PRiA4_ORF3"/>
    <property type="match status" value="1"/>
</dbReference>
<feature type="domain" description="Plasmid pRiA4b Orf3-like" evidence="1">
    <location>
        <begin position="239"/>
        <end position="409"/>
    </location>
</feature>
<name>A0ABN2RIA0_9ACTN</name>
<protein>
    <recommendedName>
        <fullName evidence="1">Plasmid pRiA4b Orf3-like domain-containing protein</fullName>
    </recommendedName>
</protein>
<keyword evidence="3" id="KW-1185">Reference proteome</keyword>
<accession>A0ABN2RIA0</accession>
<dbReference type="PANTHER" id="PTHR41878">
    <property type="entry name" value="LEXA REPRESSOR-RELATED"/>
    <property type="match status" value="1"/>
</dbReference>
<evidence type="ECO:0000259" key="1">
    <source>
        <dbReference type="Pfam" id="PF07929"/>
    </source>
</evidence>
<evidence type="ECO:0000313" key="3">
    <source>
        <dbReference type="Proteomes" id="UP001499854"/>
    </source>
</evidence>
<dbReference type="PANTHER" id="PTHR41878:SF1">
    <property type="entry name" value="TNPR PROTEIN"/>
    <property type="match status" value="1"/>
</dbReference>
<gene>
    <name evidence="2" type="ORF">GCM10009838_29850</name>
</gene>
<dbReference type="SUPFAM" id="SSF159941">
    <property type="entry name" value="MM3350-like"/>
    <property type="match status" value="1"/>
</dbReference>
<proteinExistence type="predicted"/>
<dbReference type="EMBL" id="BAAAQM010000014">
    <property type="protein sequence ID" value="GAA1969196.1"/>
    <property type="molecule type" value="Genomic_DNA"/>
</dbReference>
<dbReference type="InterPro" id="IPR024047">
    <property type="entry name" value="MM3350-like_sf"/>
</dbReference>
<sequence length="428" mass="46840">MPDVAGSDEIDLALPEQVQALVEWIGAGRRLTQTGRLTLADARALVPLLGTGDRLDPVIGGRVFRTRSSQELPRLNLLVEWAKAAGLVRAVGGKLVPVKKNAKLLSEPERLRAALFEAFAKIPSDAVVPSGWITSLVLPGFRETCAELRFQLASADWVTLEVLKSAVWADLAPRFVLDHLDAERLARLREITARDTAHVVALWRALGAVEADEGRVRLSEAVLRAVLAERGGAESGEELFRLRVMLDDTDPQVWRRVLVPASIRLDRLHGVLQAALGWTDSHLHVFTVGEARYGWRDPDFGEDIAAEDTVRLADIAPPGTIVGYEYDFGDGWEHEILVEAVVPAEPGMVYPRCVDGAAACPPEDCGGTWGYRDLRETLADPGAADHQEMLDWLGIEHAGQFDPAAFDVDAANRRITADWITRGTRGRG</sequence>
<comment type="caution">
    <text evidence="2">The sequence shown here is derived from an EMBL/GenBank/DDBJ whole genome shotgun (WGS) entry which is preliminary data.</text>
</comment>
<organism evidence="2 3">
    <name type="scientific">Catenulispora subtropica</name>
    <dbReference type="NCBI Taxonomy" id="450798"/>
    <lineage>
        <taxon>Bacteria</taxon>
        <taxon>Bacillati</taxon>
        <taxon>Actinomycetota</taxon>
        <taxon>Actinomycetes</taxon>
        <taxon>Catenulisporales</taxon>
        <taxon>Catenulisporaceae</taxon>
        <taxon>Catenulispora</taxon>
    </lineage>
</organism>